<keyword evidence="4 7" id="KW-0573">Peptidoglycan synthesis</keyword>
<evidence type="ECO:0000256" key="4">
    <source>
        <dbReference type="ARBA" id="ARBA00022984"/>
    </source>
</evidence>
<dbReference type="InterPro" id="IPR050979">
    <property type="entry name" value="LD-transpeptidase"/>
</dbReference>
<evidence type="ECO:0000256" key="7">
    <source>
        <dbReference type="PROSITE-ProRule" id="PRU01373"/>
    </source>
</evidence>
<keyword evidence="5" id="KW-0012">Acyltransferase</keyword>
<evidence type="ECO:0000256" key="8">
    <source>
        <dbReference type="SAM" id="SignalP"/>
    </source>
</evidence>
<dbReference type="InterPro" id="IPR005490">
    <property type="entry name" value="LD_TPept_cat_dom"/>
</dbReference>
<protein>
    <submittedName>
        <fullName evidence="10">Ig-like domain-containing protein</fullName>
    </submittedName>
</protein>
<feature type="chain" id="PRO_5047293792" evidence="8">
    <location>
        <begin position="29"/>
        <end position="417"/>
    </location>
</feature>
<keyword evidence="2" id="KW-0808">Transferase</keyword>
<comment type="caution">
    <text evidence="10">The sequence shown here is derived from an EMBL/GenBank/DDBJ whole genome shotgun (WGS) entry which is preliminary data.</text>
</comment>
<organism evidence="10 11">
    <name type="scientific">Streptomyces gossypii</name>
    <dbReference type="NCBI Taxonomy" id="2883101"/>
    <lineage>
        <taxon>Bacteria</taxon>
        <taxon>Bacillati</taxon>
        <taxon>Actinomycetota</taxon>
        <taxon>Actinomycetes</taxon>
        <taxon>Kitasatosporales</taxon>
        <taxon>Streptomycetaceae</taxon>
        <taxon>Streptomyces</taxon>
    </lineage>
</organism>
<keyword evidence="11" id="KW-1185">Reference proteome</keyword>
<evidence type="ECO:0000259" key="9">
    <source>
        <dbReference type="PROSITE" id="PS52029"/>
    </source>
</evidence>
<dbReference type="Pfam" id="PF03734">
    <property type="entry name" value="YkuD"/>
    <property type="match status" value="1"/>
</dbReference>
<dbReference type="InterPro" id="IPR038063">
    <property type="entry name" value="Transpep_catalytic_dom"/>
</dbReference>
<dbReference type="EMBL" id="JAJAGO010000013">
    <property type="protein sequence ID" value="MCT2593301.1"/>
    <property type="molecule type" value="Genomic_DNA"/>
</dbReference>
<evidence type="ECO:0000256" key="6">
    <source>
        <dbReference type="ARBA" id="ARBA00023316"/>
    </source>
</evidence>
<evidence type="ECO:0000313" key="10">
    <source>
        <dbReference type="EMBL" id="MCT2593301.1"/>
    </source>
</evidence>
<evidence type="ECO:0000256" key="5">
    <source>
        <dbReference type="ARBA" id="ARBA00023315"/>
    </source>
</evidence>
<comment type="pathway">
    <text evidence="1 7">Cell wall biogenesis; peptidoglycan biosynthesis.</text>
</comment>
<dbReference type="PANTHER" id="PTHR30582:SF2">
    <property type="entry name" value="L,D-TRANSPEPTIDASE YCIB-RELATED"/>
    <property type="match status" value="1"/>
</dbReference>
<accession>A0ABT2JZG6</accession>
<gene>
    <name evidence="10" type="ORF">LHJ74_25920</name>
</gene>
<dbReference type="PROSITE" id="PS51257">
    <property type="entry name" value="PROKAR_LIPOPROTEIN"/>
    <property type="match status" value="1"/>
</dbReference>
<sequence>MTNRPNRRVALSCALILVPLAVGLTACGEDASPFAAAPYDASDQIAVNIGEDGGTVDHRKPLEVTTTGSESRITDVIASDGSGRRVRGELSADGSRWHSTAPLTAGVRYTVLISTEKAGGAPGSRTVRFETKPANGRKLDVTLGPDKGVYGVGQPLVAELSHRIKDPGQRRTVEHALLVDSSPGVEGAWHWADSKTLHYRPKEYWPENATITARAALKGVSIRDGLSGGNSARLSIRTGDRVEALVDIGAHRMTVRKNGKKLRTVPVTTGKPGFQTRNGVKVVLGKQQFIRMRGTSIGIPEGSSESYDLPVHWNTQVTGSGEFVHAAPWSAGSHGSANVSHGCTGMSTDNARWFFQLVRKGDIVKYVNGGGERMPVFGNGFGDWNMSWQKWREGSALRGGTQERGTGGDAARLRFEV</sequence>
<dbReference type="RefSeq" id="WP_260220661.1">
    <property type="nucleotide sequence ID" value="NZ_JAJAGO010000013.1"/>
</dbReference>
<dbReference type="Proteomes" id="UP001156389">
    <property type="component" value="Unassembled WGS sequence"/>
</dbReference>
<dbReference type="SUPFAM" id="SSF141523">
    <property type="entry name" value="L,D-transpeptidase catalytic domain-like"/>
    <property type="match status" value="1"/>
</dbReference>
<evidence type="ECO:0000313" key="11">
    <source>
        <dbReference type="Proteomes" id="UP001156389"/>
    </source>
</evidence>
<dbReference type="Gene3D" id="2.60.40.3710">
    <property type="match status" value="1"/>
</dbReference>
<keyword evidence="3 7" id="KW-0133">Cell shape</keyword>
<feature type="active site" description="Nucleophile" evidence="7">
    <location>
        <position position="343"/>
    </location>
</feature>
<dbReference type="InterPro" id="IPR041280">
    <property type="entry name" value="Big_10"/>
</dbReference>
<feature type="active site" description="Proton donor/acceptor" evidence="7">
    <location>
        <position position="325"/>
    </location>
</feature>
<dbReference type="Pfam" id="PF17964">
    <property type="entry name" value="Big_10"/>
    <property type="match status" value="1"/>
</dbReference>
<reference evidence="10 11" key="1">
    <citation type="submission" date="2021-10" db="EMBL/GenBank/DDBJ databases">
        <title>Streptomyces gossypii sp. nov., isolated from soil collected from cotton field.</title>
        <authorList>
            <person name="Ge X."/>
            <person name="Chen X."/>
            <person name="Liu W."/>
        </authorList>
    </citation>
    <scope>NUCLEOTIDE SEQUENCE [LARGE SCALE GENOMIC DNA]</scope>
    <source>
        <strain evidence="10 11">N2-109</strain>
    </source>
</reference>
<evidence type="ECO:0000256" key="2">
    <source>
        <dbReference type="ARBA" id="ARBA00022679"/>
    </source>
</evidence>
<evidence type="ECO:0000256" key="1">
    <source>
        <dbReference type="ARBA" id="ARBA00004752"/>
    </source>
</evidence>
<dbReference type="CDD" id="cd16913">
    <property type="entry name" value="YkuD_like"/>
    <property type="match status" value="1"/>
</dbReference>
<dbReference type="Gene3D" id="2.40.440.10">
    <property type="entry name" value="L,D-transpeptidase catalytic domain-like"/>
    <property type="match status" value="1"/>
</dbReference>
<feature type="signal peptide" evidence="8">
    <location>
        <begin position="1"/>
        <end position="28"/>
    </location>
</feature>
<name>A0ABT2JZG6_9ACTN</name>
<dbReference type="Gene3D" id="2.60.40.3780">
    <property type="match status" value="1"/>
</dbReference>
<feature type="domain" description="L,D-TPase catalytic" evidence="9">
    <location>
        <begin position="242"/>
        <end position="367"/>
    </location>
</feature>
<evidence type="ECO:0000256" key="3">
    <source>
        <dbReference type="ARBA" id="ARBA00022960"/>
    </source>
</evidence>
<dbReference type="PANTHER" id="PTHR30582">
    <property type="entry name" value="L,D-TRANSPEPTIDASE"/>
    <property type="match status" value="1"/>
</dbReference>
<keyword evidence="8" id="KW-0732">Signal</keyword>
<keyword evidence="6 7" id="KW-0961">Cell wall biogenesis/degradation</keyword>
<dbReference type="PROSITE" id="PS52029">
    <property type="entry name" value="LD_TPASE"/>
    <property type="match status" value="1"/>
</dbReference>
<proteinExistence type="predicted"/>